<dbReference type="CDD" id="cd03784">
    <property type="entry name" value="GT1_Gtf-like"/>
    <property type="match status" value="1"/>
</dbReference>
<dbReference type="SUPFAM" id="SSF53756">
    <property type="entry name" value="UDP-Glycosyltransferase/glycogen phosphorylase"/>
    <property type="match status" value="1"/>
</dbReference>
<dbReference type="FunFam" id="3.40.50.2000:FF:000071">
    <property type="entry name" value="Glycosyltransferase"/>
    <property type="match status" value="1"/>
</dbReference>
<comment type="caution">
    <text evidence="6">The sequence shown here is derived from an EMBL/GenBank/DDBJ whole genome shotgun (WGS) entry which is preliminary data.</text>
</comment>
<dbReference type="PANTHER" id="PTHR48047:SF135">
    <property type="entry name" value="GLYCOSYLTRANSFERASE"/>
    <property type="match status" value="1"/>
</dbReference>
<reference evidence="6" key="1">
    <citation type="submission" date="2020-03" db="EMBL/GenBank/DDBJ databases">
        <title>A high-quality chromosome-level genome assembly of a woody plant with both climbing and erect habits, Rhamnella rubrinervis.</title>
        <authorList>
            <person name="Lu Z."/>
            <person name="Yang Y."/>
            <person name="Zhu X."/>
            <person name="Sun Y."/>
        </authorList>
    </citation>
    <scope>NUCLEOTIDE SEQUENCE</scope>
    <source>
        <strain evidence="6">BYM</strain>
        <tissue evidence="6">Leaf</tissue>
    </source>
</reference>
<dbReference type="InterPro" id="IPR035595">
    <property type="entry name" value="UDP_glycos_trans_CS"/>
</dbReference>
<dbReference type="Proteomes" id="UP000796880">
    <property type="component" value="Unassembled WGS sequence"/>
</dbReference>
<evidence type="ECO:0000256" key="2">
    <source>
        <dbReference type="ARBA" id="ARBA00022676"/>
    </source>
</evidence>
<keyword evidence="2 4" id="KW-0328">Glycosyltransferase</keyword>
<dbReference type="InterPro" id="IPR002213">
    <property type="entry name" value="UDP_glucos_trans"/>
</dbReference>
<evidence type="ECO:0000313" key="7">
    <source>
        <dbReference type="Proteomes" id="UP000796880"/>
    </source>
</evidence>
<dbReference type="PANTHER" id="PTHR48047">
    <property type="entry name" value="GLYCOSYLTRANSFERASE"/>
    <property type="match status" value="1"/>
</dbReference>
<evidence type="ECO:0000313" key="6">
    <source>
        <dbReference type="EMBL" id="KAF3435444.1"/>
    </source>
</evidence>
<keyword evidence="7" id="KW-1185">Reference proteome</keyword>
<evidence type="ECO:0000256" key="4">
    <source>
        <dbReference type="RuleBase" id="RU003718"/>
    </source>
</evidence>
<gene>
    <name evidence="6" type="ORF">FNV43_RR22533</name>
</gene>
<protein>
    <recommendedName>
        <fullName evidence="5">Glycosyltransferase</fullName>
        <ecNumber evidence="5">2.4.1.-</ecNumber>
    </recommendedName>
</protein>
<dbReference type="EC" id="2.4.1.-" evidence="5"/>
<evidence type="ECO:0000256" key="5">
    <source>
        <dbReference type="RuleBase" id="RU362057"/>
    </source>
</evidence>
<accession>A0A8K0GR73</accession>
<name>A0A8K0GR73_9ROSA</name>
<dbReference type="PROSITE" id="PS00375">
    <property type="entry name" value="UDPGT"/>
    <property type="match status" value="1"/>
</dbReference>
<dbReference type="Gene3D" id="3.40.50.2000">
    <property type="entry name" value="Glycogen Phosphorylase B"/>
    <property type="match status" value="2"/>
</dbReference>
<dbReference type="AlphaFoldDB" id="A0A8K0GR73"/>
<dbReference type="Pfam" id="PF00201">
    <property type="entry name" value="UDPGT"/>
    <property type="match status" value="1"/>
</dbReference>
<organism evidence="6 7">
    <name type="scientific">Rhamnella rubrinervis</name>
    <dbReference type="NCBI Taxonomy" id="2594499"/>
    <lineage>
        <taxon>Eukaryota</taxon>
        <taxon>Viridiplantae</taxon>
        <taxon>Streptophyta</taxon>
        <taxon>Embryophyta</taxon>
        <taxon>Tracheophyta</taxon>
        <taxon>Spermatophyta</taxon>
        <taxon>Magnoliopsida</taxon>
        <taxon>eudicotyledons</taxon>
        <taxon>Gunneridae</taxon>
        <taxon>Pentapetalae</taxon>
        <taxon>rosids</taxon>
        <taxon>fabids</taxon>
        <taxon>Rosales</taxon>
        <taxon>Rhamnaceae</taxon>
        <taxon>rhamnoid group</taxon>
        <taxon>Rhamneae</taxon>
        <taxon>Rhamnella</taxon>
    </lineage>
</organism>
<proteinExistence type="inferred from homology"/>
<evidence type="ECO:0000256" key="1">
    <source>
        <dbReference type="ARBA" id="ARBA00009995"/>
    </source>
</evidence>
<dbReference type="FunFam" id="3.40.50.2000:FF:000047">
    <property type="entry name" value="Glycosyltransferase"/>
    <property type="match status" value="1"/>
</dbReference>
<dbReference type="EMBL" id="VOIH02000010">
    <property type="protein sequence ID" value="KAF3435444.1"/>
    <property type="molecule type" value="Genomic_DNA"/>
</dbReference>
<comment type="similarity">
    <text evidence="1 4">Belongs to the UDP-glycosyltransferase family.</text>
</comment>
<keyword evidence="3 4" id="KW-0808">Transferase</keyword>
<sequence length="485" mass="54718">MDDETNSVHVLFFPLMAQGHMLPTIDMVKLFAQRGVKTTIITTPINVPLFTKSIDKSQSSMLHISLKIVQFPAKEAGLPEGVENLDQLDSQDDQQKFFQAISMLEQPLDDLLRELRPDGLVADLFFPWATDIASKYGIPRLVFYGTSFFSMCAMDSVMQHQPYKNVSSDTEPFVLPGLPDKIELRRTQIPENIRLERESCVTRILRRAKDAEERSYGIVVNSFYELEPAYADHYRNIMGKKAWHIGPVSLCNKNAEEKAQRGKTASIDEHYCLNWLNSKKPNSIVYVCFGTTSSISASQLHEIAMGLEASGQEFIWVVRKKKGEEDESEEWVPEGFEKRMEGKGLIIRGWAPQVLILDHKSVGGFVTHCGWNSALEGISAGVPMVTWPISAEQFYNEKLITDVLRIGVAVGALKWVRVVGDYIKREQIEKAVKEIMIGEKAEEFRSRAMSIGEMARRAVEEGGSSYSDLSCLIELFKRSQMSKSS</sequence>
<evidence type="ECO:0000256" key="3">
    <source>
        <dbReference type="ARBA" id="ARBA00022679"/>
    </source>
</evidence>
<dbReference type="GO" id="GO:0035251">
    <property type="term" value="F:UDP-glucosyltransferase activity"/>
    <property type="evidence" value="ECO:0007669"/>
    <property type="project" value="TreeGrafter"/>
</dbReference>
<dbReference type="OrthoDB" id="5835829at2759"/>